<dbReference type="EMBL" id="LGRX02035332">
    <property type="protein sequence ID" value="KAK3235278.1"/>
    <property type="molecule type" value="Genomic_DNA"/>
</dbReference>
<evidence type="ECO:0000313" key="4">
    <source>
        <dbReference type="Proteomes" id="UP001190700"/>
    </source>
</evidence>
<reference evidence="3 4" key="1">
    <citation type="journal article" date="2015" name="Genome Biol. Evol.">
        <title>Comparative Genomics of a Bacterivorous Green Alga Reveals Evolutionary Causalities and Consequences of Phago-Mixotrophic Mode of Nutrition.</title>
        <authorList>
            <person name="Burns J.A."/>
            <person name="Paasch A."/>
            <person name="Narechania A."/>
            <person name="Kim E."/>
        </authorList>
    </citation>
    <scope>NUCLEOTIDE SEQUENCE [LARGE SCALE GENOMIC DNA]</scope>
    <source>
        <strain evidence="3 4">PLY_AMNH</strain>
    </source>
</reference>
<accession>A0AAE0BG52</accession>
<feature type="region of interest" description="Disordered" evidence="2">
    <location>
        <begin position="262"/>
        <end position="297"/>
    </location>
</feature>
<comment type="caution">
    <text evidence="3">The sequence shown here is derived from an EMBL/GenBank/DDBJ whole genome shotgun (WGS) entry which is preliminary data.</text>
</comment>
<keyword evidence="4" id="KW-1185">Reference proteome</keyword>
<feature type="region of interest" description="Disordered" evidence="2">
    <location>
        <begin position="340"/>
        <end position="362"/>
    </location>
</feature>
<feature type="compositionally biased region" description="Polar residues" evidence="2">
    <location>
        <begin position="219"/>
        <end position="228"/>
    </location>
</feature>
<keyword evidence="1" id="KW-0175">Coiled coil</keyword>
<dbReference type="AlphaFoldDB" id="A0AAE0BG52"/>
<evidence type="ECO:0000256" key="2">
    <source>
        <dbReference type="SAM" id="MobiDB-lite"/>
    </source>
</evidence>
<evidence type="ECO:0000256" key="1">
    <source>
        <dbReference type="SAM" id="Coils"/>
    </source>
</evidence>
<dbReference type="Proteomes" id="UP001190700">
    <property type="component" value="Unassembled WGS sequence"/>
</dbReference>
<gene>
    <name evidence="3" type="ORF">CYMTET_54508</name>
</gene>
<proteinExistence type="predicted"/>
<name>A0AAE0BG52_9CHLO</name>
<protein>
    <submittedName>
        <fullName evidence="3">Uncharacterized protein</fullName>
    </submittedName>
</protein>
<sequence>MIPPLQNPLSRNETVASDDCRSHVVSDMAEALMRVETVFNEAIAREAQVIAENEKWKLKYEEANERARVLAERLCQLQQQRYDKEKEAETSFARSSYNAGAAPKQASFTAEAEKTVVDGLRRSATSASWPQLLLPADPSFEALYDESRSVVWEKIQRRVDSAGVGAAAAAAVATAGAQAWLGAAATGTRRMPTDSGDPPPKAGFRVVCHAPMRVLSPRPAQQLQSRGAASSPRHKLKANASSLPYQLDTGVAVEAAACSTAAGGDEDCHGASTGPESRADEAARPGDGSEVGAKGMRRSRSSLQLLWTAKPRTVLVVCKRGGGAAVSQALAQAPSLFPLHPATPEPGHHLSRPHLRPCPPTPPAARPVACIS</sequence>
<evidence type="ECO:0000313" key="3">
    <source>
        <dbReference type="EMBL" id="KAK3235278.1"/>
    </source>
</evidence>
<organism evidence="3 4">
    <name type="scientific">Cymbomonas tetramitiformis</name>
    <dbReference type="NCBI Taxonomy" id="36881"/>
    <lineage>
        <taxon>Eukaryota</taxon>
        <taxon>Viridiplantae</taxon>
        <taxon>Chlorophyta</taxon>
        <taxon>Pyramimonadophyceae</taxon>
        <taxon>Pyramimonadales</taxon>
        <taxon>Pyramimonadaceae</taxon>
        <taxon>Cymbomonas</taxon>
    </lineage>
</organism>
<feature type="coiled-coil region" evidence="1">
    <location>
        <begin position="46"/>
        <end position="73"/>
    </location>
</feature>
<feature type="region of interest" description="Disordered" evidence="2">
    <location>
        <begin position="218"/>
        <end position="237"/>
    </location>
</feature>